<name>A0ACC1HJJ2_9FUNG</name>
<feature type="non-terminal residue" evidence="1">
    <location>
        <position position="75"/>
    </location>
</feature>
<protein>
    <submittedName>
        <fullName evidence="1">Uncharacterized protein</fullName>
    </submittedName>
</protein>
<keyword evidence="2" id="KW-1185">Reference proteome</keyword>
<sequence>MLLLSSLADVAADEPLERTDEDEPGRPTPRPEEATPLDVDEFERLWGLSVMDSDLLMLVVLVADEVLLMEPERAR</sequence>
<dbReference type="Proteomes" id="UP001145114">
    <property type="component" value="Unassembled WGS sequence"/>
</dbReference>
<comment type="caution">
    <text evidence="1">The sequence shown here is derived from an EMBL/GenBank/DDBJ whole genome shotgun (WGS) entry which is preliminary data.</text>
</comment>
<accession>A0ACC1HJJ2</accession>
<organism evidence="1 2">
    <name type="scientific">Spiromyces aspiralis</name>
    <dbReference type="NCBI Taxonomy" id="68401"/>
    <lineage>
        <taxon>Eukaryota</taxon>
        <taxon>Fungi</taxon>
        <taxon>Fungi incertae sedis</taxon>
        <taxon>Zoopagomycota</taxon>
        <taxon>Kickxellomycotina</taxon>
        <taxon>Kickxellomycetes</taxon>
        <taxon>Kickxellales</taxon>
        <taxon>Kickxellaceae</taxon>
        <taxon>Spiromyces</taxon>
    </lineage>
</organism>
<gene>
    <name evidence="1" type="ORF">EV182_001051</name>
</gene>
<reference evidence="1" key="1">
    <citation type="submission" date="2022-06" db="EMBL/GenBank/DDBJ databases">
        <title>Phylogenomic reconstructions and comparative analyses of Kickxellomycotina fungi.</title>
        <authorList>
            <person name="Reynolds N.K."/>
            <person name="Stajich J.E."/>
            <person name="Barry K."/>
            <person name="Grigoriev I.V."/>
            <person name="Crous P."/>
            <person name="Smith M.E."/>
        </authorList>
    </citation>
    <scope>NUCLEOTIDE SEQUENCE</scope>
    <source>
        <strain evidence="1">RSA 2271</strain>
    </source>
</reference>
<dbReference type="EMBL" id="JAMZIH010005257">
    <property type="protein sequence ID" value="KAJ1675550.1"/>
    <property type="molecule type" value="Genomic_DNA"/>
</dbReference>
<evidence type="ECO:0000313" key="1">
    <source>
        <dbReference type="EMBL" id="KAJ1675550.1"/>
    </source>
</evidence>
<evidence type="ECO:0000313" key="2">
    <source>
        <dbReference type="Proteomes" id="UP001145114"/>
    </source>
</evidence>
<proteinExistence type="predicted"/>